<organism evidence="2 3">
    <name type="scientific">Paludibaculum fermentans</name>
    <dbReference type="NCBI Taxonomy" id="1473598"/>
    <lineage>
        <taxon>Bacteria</taxon>
        <taxon>Pseudomonadati</taxon>
        <taxon>Acidobacteriota</taxon>
        <taxon>Terriglobia</taxon>
        <taxon>Bryobacterales</taxon>
        <taxon>Bryobacteraceae</taxon>
        <taxon>Paludibaculum</taxon>
    </lineage>
</organism>
<evidence type="ECO:0000313" key="3">
    <source>
        <dbReference type="Proteomes" id="UP000593892"/>
    </source>
</evidence>
<dbReference type="AlphaFoldDB" id="A0A7S7SKA7"/>
<sequence length="207" mass="22129">MKLFSAATVTVAAILLSSCSEAPPPSTKAETEAKKEAAKPAGAVAARLAYFEMYKVARTWAPDLLTLNLKSGEIANIKNDDGKAGLWTAVFVSPSKKEARTFSWAVADSGPDIHKGMNISDKQTWGGATPNSKAFVNGEFLIDSDAAFKTASDKAAGWLKTHPGMKYTMTLGNSSRFPAPVWYIMWGSTKDGYFTYVNATTGAVVTD</sequence>
<evidence type="ECO:0000256" key="1">
    <source>
        <dbReference type="SAM" id="SignalP"/>
    </source>
</evidence>
<accession>A0A7S7SKA7</accession>
<gene>
    <name evidence="2" type="ORF">IRI77_29220</name>
</gene>
<evidence type="ECO:0000313" key="2">
    <source>
        <dbReference type="EMBL" id="QOY86830.1"/>
    </source>
</evidence>
<dbReference type="KEGG" id="pfer:IRI77_29220"/>
<dbReference type="Proteomes" id="UP000593892">
    <property type="component" value="Chromosome"/>
</dbReference>
<evidence type="ECO:0008006" key="4">
    <source>
        <dbReference type="Google" id="ProtNLM"/>
    </source>
</evidence>
<dbReference type="EMBL" id="CP063849">
    <property type="protein sequence ID" value="QOY86830.1"/>
    <property type="molecule type" value="Genomic_DNA"/>
</dbReference>
<reference evidence="2 3" key="1">
    <citation type="submission" date="2020-10" db="EMBL/GenBank/DDBJ databases">
        <title>Complete genome sequence of Paludibaculum fermentans P105T, a facultatively anaerobic acidobacterium capable of dissimilatory Fe(III) reduction.</title>
        <authorList>
            <person name="Dedysh S.N."/>
            <person name="Beletsky A.V."/>
            <person name="Kulichevskaya I.S."/>
            <person name="Mardanov A.V."/>
            <person name="Ravin N.V."/>
        </authorList>
    </citation>
    <scope>NUCLEOTIDE SEQUENCE [LARGE SCALE GENOMIC DNA]</scope>
    <source>
        <strain evidence="2 3">P105</strain>
    </source>
</reference>
<keyword evidence="3" id="KW-1185">Reference proteome</keyword>
<protein>
    <recommendedName>
        <fullName evidence="4">PepSY domain-containing protein</fullName>
    </recommendedName>
</protein>
<name>A0A7S7SKA7_PALFE</name>
<dbReference type="PROSITE" id="PS51257">
    <property type="entry name" value="PROKAR_LIPOPROTEIN"/>
    <property type="match status" value="1"/>
</dbReference>
<dbReference type="RefSeq" id="WP_194448499.1">
    <property type="nucleotide sequence ID" value="NZ_CP063849.1"/>
</dbReference>
<feature type="signal peptide" evidence="1">
    <location>
        <begin position="1"/>
        <end position="22"/>
    </location>
</feature>
<proteinExistence type="predicted"/>
<feature type="chain" id="PRO_5032943934" description="PepSY domain-containing protein" evidence="1">
    <location>
        <begin position="23"/>
        <end position="207"/>
    </location>
</feature>
<keyword evidence="1" id="KW-0732">Signal</keyword>